<evidence type="ECO:0000313" key="1">
    <source>
        <dbReference type="EMBL" id="KAF0749691.1"/>
    </source>
</evidence>
<proteinExistence type="predicted"/>
<name>A0A6G0Y5Z0_APHCR</name>
<dbReference type="AlphaFoldDB" id="A0A6G0Y5Z0"/>
<dbReference type="Proteomes" id="UP000478052">
    <property type="component" value="Unassembled WGS sequence"/>
</dbReference>
<sequence>MKITVPCTVQYYSSFDGECTFFSIPKISLSSWTEIIKKINGCETKFKFVCEKHFLLQGRHFNFSIGMQTFESGQLFPPTGHLYILFI</sequence>
<dbReference type="EMBL" id="VUJU01006003">
    <property type="protein sequence ID" value="KAF0749691.1"/>
    <property type="molecule type" value="Genomic_DNA"/>
</dbReference>
<protein>
    <submittedName>
        <fullName evidence="1">THAP-type domain-containing protein</fullName>
    </submittedName>
</protein>
<comment type="caution">
    <text evidence="1">The sequence shown here is derived from an EMBL/GenBank/DDBJ whole genome shotgun (WGS) entry which is preliminary data.</text>
</comment>
<organism evidence="1 2">
    <name type="scientific">Aphis craccivora</name>
    <name type="common">Cowpea aphid</name>
    <dbReference type="NCBI Taxonomy" id="307492"/>
    <lineage>
        <taxon>Eukaryota</taxon>
        <taxon>Metazoa</taxon>
        <taxon>Ecdysozoa</taxon>
        <taxon>Arthropoda</taxon>
        <taxon>Hexapoda</taxon>
        <taxon>Insecta</taxon>
        <taxon>Pterygota</taxon>
        <taxon>Neoptera</taxon>
        <taxon>Paraneoptera</taxon>
        <taxon>Hemiptera</taxon>
        <taxon>Sternorrhyncha</taxon>
        <taxon>Aphidomorpha</taxon>
        <taxon>Aphidoidea</taxon>
        <taxon>Aphididae</taxon>
        <taxon>Aphidini</taxon>
        <taxon>Aphis</taxon>
        <taxon>Aphis</taxon>
    </lineage>
</organism>
<evidence type="ECO:0000313" key="2">
    <source>
        <dbReference type="Proteomes" id="UP000478052"/>
    </source>
</evidence>
<accession>A0A6G0Y5Z0</accession>
<gene>
    <name evidence="1" type="ORF">FWK35_00032520</name>
</gene>
<reference evidence="1 2" key="1">
    <citation type="submission" date="2019-08" db="EMBL/GenBank/DDBJ databases">
        <title>Whole genome of Aphis craccivora.</title>
        <authorList>
            <person name="Voronova N.V."/>
            <person name="Shulinski R.S."/>
            <person name="Bandarenka Y.V."/>
            <person name="Zhorov D.G."/>
            <person name="Warner D."/>
        </authorList>
    </citation>
    <scope>NUCLEOTIDE SEQUENCE [LARGE SCALE GENOMIC DNA]</scope>
    <source>
        <strain evidence="1">180601</strain>
        <tissue evidence="1">Whole Body</tissue>
    </source>
</reference>
<keyword evidence="2" id="KW-1185">Reference proteome</keyword>